<dbReference type="Pfam" id="PF08545">
    <property type="entry name" value="ACP_syn_III"/>
    <property type="match status" value="1"/>
</dbReference>
<keyword evidence="2" id="KW-0012">Acyltransferase</keyword>
<dbReference type="Gene3D" id="3.40.47.10">
    <property type="match status" value="1"/>
</dbReference>
<evidence type="ECO:0000256" key="3">
    <source>
        <dbReference type="SAM" id="Phobius"/>
    </source>
</evidence>
<dbReference type="GO" id="GO:0044550">
    <property type="term" value="P:secondary metabolite biosynthetic process"/>
    <property type="evidence" value="ECO:0007669"/>
    <property type="project" value="TreeGrafter"/>
</dbReference>
<dbReference type="PANTHER" id="PTHR34069:SF2">
    <property type="entry name" value="BETA-KETOACYL-[ACYL-CARRIER-PROTEIN] SYNTHASE III"/>
    <property type="match status" value="1"/>
</dbReference>
<evidence type="ECO:0008006" key="10">
    <source>
        <dbReference type="Google" id="ProtNLM"/>
    </source>
</evidence>
<evidence type="ECO:0000313" key="8">
    <source>
        <dbReference type="Proteomes" id="UP000283981"/>
    </source>
</evidence>
<dbReference type="SUPFAM" id="SSF53901">
    <property type="entry name" value="Thiolase-like"/>
    <property type="match status" value="2"/>
</dbReference>
<dbReference type="EMBL" id="QSIR01000037">
    <property type="protein sequence ID" value="RHD00965.1"/>
    <property type="molecule type" value="Genomic_DNA"/>
</dbReference>
<evidence type="ECO:0000259" key="5">
    <source>
        <dbReference type="Pfam" id="PF08545"/>
    </source>
</evidence>
<sequence length="344" mass="38621">MNKNVEIVGIGIEYPSYGMVDYSGLEKYYNEKNIRIKSLMKILGKEGRYTRKNDDDYFQFLEISSKKALKAANLSVSDLDMVIVATDTPEYLSPTNALRITNILKAKNVKIAFDMNANCASGIVAIDQASSYMKVNRSINTALIICAFMGSNIFTPENPVSYCTFSDGVSSVILEKKDNLSGIIDTNYMTDCSYMNMDVLPAKGFSNILRSKDNKNEDMKLGTDQGLDISFIPEIWKVQLNELLANNNLNAENISQYLFSQFSLYHIKSTIQKMNLSDKHYTYVGEKYGYTGECSPIFALYDARKKGKIKRDDLIILCGIGAGYTSAAMLYKVGKEDLNIYENL</sequence>
<dbReference type="InterPro" id="IPR016039">
    <property type="entry name" value="Thiolase-like"/>
</dbReference>
<comment type="caution">
    <text evidence="7">The sequence shown here is derived from an EMBL/GenBank/DDBJ whole genome shotgun (WGS) entry which is preliminary data.</text>
</comment>
<accession>A0A414URR1</accession>
<evidence type="ECO:0000313" key="9">
    <source>
        <dbReference type="Proteomes" id="UP000284472"/>
    </source>
</evidence>
<dbReference type="Proteomes" id="UP000283981">
    <property type="component" value="Unassembled WGS sequence"/>
</dbReference>
<reference evidence="8 9" key="1">
    <citation type="submission" date="2018-08" db="EMBL/GenBank/DDBJ databases">
        <title>A genome reference for cultivated species of the human gut microbiota.</title>
        <authorList>
            <person name="Zou Y."/>
            <person name="Xue W."/>
            <person name="Luo G."/>
        </authorList>
    </citation>
    <scope>NUCLEOTIDE SEQUENCE [LARGE SCALE GENOMIC DNA]</scope>
    <source>
        <strain evidence="7 8">AM21-18</strain>
        <strain evidence="6 9">AM32-6</strain>
    </source>
</reference>
<dbReference type="GO" id="GO:0006633">
    <property type="term" value="P:fatty acid biosynthetic process"/>
    <property type="evidence" value="ECO:0007669"/>
    <property type="project" value="InterPro"/>
</dbReference>
<feature type="domain" description="Beta-ketoacyl-[acyl-carrier-protein] synthase III N-terminal" evidence="5">
    <location>
        <begin position="113"/>
        <end position="191"/>
    </location>
</feature>
<evidence type="ECO:0000313" key="6">
    <source>
        <dbReference type="EMBL" id="RHD00965.1"/>
    </source>
</evidence>
<proteinExistence type="predicted"/>
<dbReference type="PANTHER" id="PTHR34069">
    <property type="entry name" value="3-OXOACYL-[ACYL-CARRIER-PROTEIN] SYNTHASE 3"/>
    <property type="match status" value="1"/>
</dbReference>
<keyword evidence="3" id="KW-0812">Transmembrane</keyword>
<dbReference type="GO" id="GO:0004315">
    <property type="term" value="F:3-oxoacyl-[acyl-carrier-protein] synthase activity"/>
    <property type="evidence" value="ECO:0007669"/>
    <property type="project" value="InterPro"/>
</dbReference>
<dbReference type="EMBL" id="QRIS01000036">
    <property type="protein sequence ID" value="RHG79651.1"/>
    <property type="molecule type" value="Genomic_DNA"/>
</dbReference>
<organism evidence="7 8">
    <name type="scientific">Mediterraneibacter gnavus</name>
    <name type="common">Ruminococcus gnavus</name>
    <dbReference type="NCBI Taxonomy" id="33038"/>
    <lineage>
        <taxon>Bacteria</taxon>
        <taxon>Bacillati</taxon>
        <taxon>Bacillota</taxon>
        <taxon>Clostridia</taxon>
        <taxon>Lachnospirales</taxon>
        <taxon>Lachnospiraceae</taxon>
        <taxon>Mediterraneibacter</taxon>
    </lineage>
</organism>
<dbReference type="InterPro" id="IPR013751">
    <property type="entry name" value="ACP_syn_III_N"/>
</dbReference>
<dbReference type="Proteomes" id="UP000284472">
    <property type="component" value="Unassembled WGS sequence"/>
</dbReference>
<feature type="transmembrane region" description="Helical" evidence="3">
    <location>
        <begin position="314"/>
        <end position="334"/>
    </location>
</feature>
<keyword evidence="3" id="KW-1133">Transmembrane helix</keyword>
<evidence type="ECO:0000313" key="7">
    <source>
        <dbReference type="EMBL" id="RHG79651.1"/>
    </source>
</evidence>
<evidence type="ECO:0000256" key="1">
    <source>
        <dbReference type="ARBA" id="ARBA00022679"/>
    </source>
</evidence>
<gene>
    <name evidence="7" type="ORF">DW243_15930</name>
    <name evidence="6" type="ORF">DW812_16425</name>
</gene>
<dbReference type="Pfam" id="PF08541">
    <property type="entry name" value="ACP_syn_III_C"/>
    <property type="match status" value="1"/>
</dbReference>
<feature type="domain" description="Beta-ketoacyl-[acyl-carrier-protein] synthase III C-terminal" evidence="4">
    <location>
        <begin position="244"/>
        <end position="332"/>
    </location>
</feature>
<evidence type="ECO:0000256" key="2">
    <source>
        <dbReference type="ARBA" id="ARBA00023315"/>
    </source>
</evidence>
<keyword evidence="3" id="KW-0472">Membrane</keyword>
<name>A0A414URR1_MEDGN</name>
<dbReference type="InterPro" id="IPR013747">
    <property type="entry name" value="ACP_syn_III_C"/>
</dbReference>
<keyword evidence="1" id="KW-0808">Transferase</keyword>
<evidence type="ECO:0000259" key="4">
    <source>
        <dbReference type="Pfam" id="PF08541"/>
    </source>
</evidence>
<protein>
    <recommendedName>
        <fullName evidence="10">Beta-ketoacyl-[acyl-carrier-protein] synthase III</fullName>
    </recommendedName>
</protein>
<dbReference type="RefSeq" id="WP_118044190.1">
    <property type="nucleotide sequence ID" value="NZ_QRIP01000033.1"/>
</dbReference>
<dbReference type="AlphaFoldDB" id="A0A414URR1"/>